<keyword evidence="3" id="KW-0804">Transcription</keyword>
<dbReference type="InterPro" id="IPR003313">
    <property type="entry name" value="AraC-bd"/>
</dbReference>
<keyword evidence="2" id="KW-0238">DNA-binding</keyword>
<dbReference type="SUPFAM" id="SSF51215">
    <property type="entry name" value="Regulatory protein AraC"/>
    <property type="match status" value="1"/>
</dbReference>
<dbReference type="SMART" id="SM00342">
    <property type="entry name" value="HTH_ARAC"/>
    <property type="match status" value="1"/>
</dbReference>
<dbReference type="PROSITE" id="PS01124">
    <property type="entry name" value="HTH_ARAC_FAMILY_2"/>
    <property type="match status" value="1"/>
</dbReference>
<comment type="caution">
    <text evidence="5">The sequence shown here is derived from an EMBL/GenBank/DDBJ whole genome shotgun (WGS) entry which is preliminary data.</text>
</comment>
<evidence type="ECO:0000259" key="4">
    <source>
        <dbReference type="PROSITE" id="PS01124"/>
    </source>
</evidence>
<dbReference type="GO" id="GO:0043565">
    <property type="term" value="F:sequence-specific DNA binding"/>
    <property type="evidence" value="ECO:0007669"/>
    <property type="project" value="InterPro"/>
</dbReference>
<feature type="domain" description="HTH araC/xylS-type" evidence="4">
    <location>
        <begin position="197"/>
        <end position="295"/>
    </location>
</feature>
<dbReference type="EMBL" id="JADIMQ010000068">
    <property type="protein sequence ID" value="MBO8448560.1"/>
    <property type="molecule type" value="Genomic_DNA"/>
</dbReference>
<dbReference type="PRINTS" id="PR00032">
    <property type="entry name" value="HTHARAC"/>
</dbReference>
<sequence>MKEKRRGQYEYIDIGELFNTGNTRTIKNFYLSDGGLDKRLLEIGRPFMFNGFSVILCRRGECSLKVSGRDYEAGPGSLLILSPDQLVEVFSVSGDFSLRSILVSLDVILEFPSPVDIDILNTALRNPLFTLPADKASHLLEYFDFLEKEYRETGNAYREEISKTLLYALMLEICDIIRSETGDSGDVARPRQEKLTDDFFKLMAKYYRTEHNVAFYADKLNRTPKYLSVAIKRLSGRSVPDWINSTLISEIKLLLRVTDKTVLEISEELNFSSPSFFVQFFRHHTGVTPLQYRRQGG</sequence>
<protein>
    <submittedName>
        <fullName evidence="5">AraC family transcriptional regulator</fullName>
    </submittedName>
</protein>
<gene>
    <name evidence="5" type="ORF">IAC29_04740</name>
</gene>
<dbReference type="InterPro" id="IPR020449">
    <property type="entry name" value="Tscrpt_reg_AraC-type_HTH"/>
</dbReference>
<dbReference type="Proteomes" id="UP000810252">
    <property type="component" value="Unassembled WGS sequence"/>
</dbReference>
<dbReference type="GO" id="GO:0003700">
    <property type="term" value="F:DNA-binding transcription factor activity"/>
    <property type="evidence" value="ECO:0007669"/>
    <property type="project" value="InterPro"/>
</dbReference>
<evidence type="ECO:0000256" key="3">
    <source>
        <dbReference type="ARBA" id="ARBA00023163"/>
    </source>
</evidence>
<evidence type="ECO:0000313" key="5">
    <source>
        <dbReference type="EMBL" id="MBO8448560.1"/>
    </source>
</evidence>
<dbReference type="Pfam" id="PF12833">
    <property type="entry name" value="HTH_18"/>
    <property type="match status" value="1"/>
</dbReference>
<organism evidence="5 6">
    <name type="scientific">Candidatus Cryptobacteroides merdigallinarum</name>
    <dbReference type="NCBI Taxonomy" id="2840770"/>
    <lineage>
        <taxon>Bacteria</taxon>
        <taxon>Pseudomonadati</taxon>
        <taxon>Bacteroidota</taxon>
        <taxon>Bacteroidia</taxon>
        <taxon>Bacteroidales</taxon>
        <taxon>Candidatus Cryptobacteroides</taxon>
    </lineage>
</organism>
<keyword evidence="1" id="KW-0805">Transcription regulation</keyword>
<dbReference type="InterPro" id="IPR037923">
    <property type="entry name" value="HTH-like"/>
</dbReference>
<reference evidence="5" key="2">
    <citation type="journal article" date="2021" name="PeerJ">
        <title>Extensive microbial diversity within the chicken gut microbiome revealed by metagenomics and culture.</title>
        <authorList>
            <person name="Gilroy R."/>
            <person name="Ravi A."/>
            <person name="Getino M."/>
            <person name="Pursley I."/>
            <person name="Horton D.L."/>
            <person name="Alikhan N.F."/>
            <person name="Baker D."/>
            <person name="Gharbi K."/>
            <person name="Hall N."/>
            <person name="Watson M."/>
            <person name="Adriaenssens E.M."/>
            <person name="Foster-Nyarko E."/>
            <person name="Jarju S."/>
            <person name="Secka A."/>
            <person name="Antonio M."/>
            <person name="Oren A."/>
            <person name="Chaudhuri R.R."/>
            <person name="La Ragione R."/>
            <person name="Hildebrand F."/>
            <person name="Pallen M.J."/>
        </authorList>
    </citation>
    <scope>NUCLEOTIDE SEQUENCE</scope>
    <source>
        <strain evidence="5">20514</strain>
    </source>
</reference>
<dbReference type="SUPFAM" id="SSF46689">
    <property type="entry name" value="Homeodomain-like"/>
    <property type="match status" value="1"/>
</dbReference>
<evidence type="ECO:0000256" key="1">
    <source>
        <dbReference type="ARBA" id="ARBA00023015"/>
    </source>
</evidence>
<evidence type="ECO:0000256" key="2">
    <source>
        <dbReference type="ARBA" id="ARBA00023125"/>
    </source>
</evidence>
<accession>A0A9D9HBX7</accession>
<evidence type="ECO:0000313" key="6">
    <source>
        <dbReference type="Proteomes" id="UP000810252"/>
    </source>
</evidence>
<dbReference type="PANTHER" id="PTHR43280:SF32">
    <property type="entry name" value="TRANSCRIPTIONAL REGULATORY PROTEIN"/>
    <property type="match status" value="1"/>
</dbReference>
<reference evidence="5" key="1">
    <citation type="submission" date="2020-10" db="EMBL/GenBank/DDBJ databases">
        <authorList>
            <person name="Gilroy R."/>
        </authorList>
    </citation>
    <scope>NUCLEOTIDE SEQUENCE</scope>
    <source>
        <strain evidence="5">20514</strain>
    </source>
</reference>
<proteinExistence type="predicted"/>
<name>A0A9D9HBX7_9BACT</name>
<dbReference type="InterPro" id="IPR018060">
    <property type="entry name" value="HTH_AraC"/>
</dbReference>
<dbReference type="InterPro" id="IPR009057">
    <property type="entry name" value="Homeodomain-like_sf"/>
</dbReference>
<dbReference type="Pfam" id="PF02311">
    <property type="entry name" value="AraC_binding"/>
    <property type="match status" value="1"/>
</dbReference>
<dbReference type="AlphaFoldDB" id="A0A9D9HBX7"/>
<dbReference type="PANTHER" id="PTHR43280">
    <property type="entry name" value="ARAC-FAMILY TRANSCRIPTIONAL REGULATOR"/>
    <property type="match status" value="1"/>
</dbReference>
<dbReference type="Gene3D" id="1.10.10.60">
    <property type="entry name" value="Homeodomain-like"/>
    <property type="match status" value="1"/>
</dbReference>